<comment type="subcellular location">
    <subcellularLocation>
        <location evidence="2 13">Golgi apparatus membrane</location>
        <topology evidence="2 13">Single-pass type II membrane protein</topology>
    </subcellularLocation>
</comment>
<evidence type="ECO:0000256" key="13">
    <source>
        <dbReference type="RuleBase" id="RU363063"/>
    </source>
</evidence>
<dbReference type="EC" id="2.4.1.-" evidence="13"/>
<accession>S8DUJ2</accession>
<evidence type="ECO:0000256" key="3">
    <source>
        <dbReference type="ARBA" id="ARBA00004922"/>
    </source>
</evidence>
<comment type="cofactor">
    <cofactor evidence="1 13">
        <name>Mn(2+)</name>
        <dbReference type="ChEBI" id="CHEBI:29035"/>
    </cofactor>
</comment>
<dbReference type="GO" id="GO:1990714">
    <property type="term" value="F:hydroxyproline O-galactosyltransferase activity"/>
    <property type="evidence" value="ECO:0007669"/>
    <property type="project" value="TreeGrafter"/>
</dbReference>
<name>S8DUJ2_9LAMI</name>
<dbReference type="GO" id="GO:0000139">
    <property type="term" value="C:Golgi membrane"/>
    <property type="evidence" value="ECO:0007669"/>
    <property type="project" value="UniProtKB-SubCell"/>
</dbReference>
<keyword evidence="15" id="KW-1185">Reference proteome</keyword>
<dbReference type="PANTHER" id="PTHR11214">
    <property type="entry name" value="BETA-1,3-N-ACETYLGLUCOSAMINYLTRANSFERASE"/>
    <property type="match status" value="1"/>
</dbReference>
<dbReference type="UniPathway" id="UPA00378"/>
<feature type="non-terminal residue" evidence="14">
    <location>
        <position position="1"/>
    </location>
</feature>
<keyword evidence="10 13" id="KW-0333">Golgi apparatus</keyword>
<comment type="caution">
    <text evidence="14">The sequence shown here is derived from an EMBL/GenBank/DDBJ whole genome shotgun (WGS) entry which is preliminary data.</text>
</comment>
<evidence type="ECO:0000256" key="8">
    <source>
        <dbReference type="ARBA" id="ARBA00022968"/>
    </source>
</evidence>
<dbReference type="Pfam" id="PF01762">
    <property type="entry name" value="Galactosyl_T"/>
    <property type="match status" value="1"/>
</dbReference>
<sequence>VRRVSAKYIMKGDDDTFVRVDAILNEARRVPNDRSFYIGNINYYHSPQRSGKWAVTYEEWPEESYPPYANGPGYVVSSDIARYILSEFDKRNLRLFKMEDVSVGMWVESFNATAAAVEYVHSFRFCQFGCVEDYITAHYQSPRQMICLWEKLTHFDRPSCCNMR</sequence>
<evidence type="ECO:0000256" key="9">
    <source>
        <dbReference type="ARBA" id="ARBA00022989"/>
    </source>
</evidence>
<evidence type="ECO:0000256" key="12">
    <source>
        <dbReference type="ARBA" id="ARBA00023211"/>
    </source>
</evidence>
<dbReference type="InterPro" id="IPR002659">
    <property type="entry name" value="Glyco_trans_31"/>
</dbReference>
<dbReference type="OrthoDB" id="2139606at2759"/>
<comment type="similarity">
    <text evidence="4 13">Belongs to the glycosyltransferase 31 family.</text>
</comment>
<reference evidence="14 15" key="1">
    <citation type="journal article" date="2013" name="BMC Genomics">
        <title>The miniature genome of a carnivorous plant Genlisea aurea contains a low number of genes and short non-coding sequences.</title>
        <authorList>
            <person name="Leushkin E.V."/>
            <person name="Sutormin R.A."/>
            <person name="Nabieva E.R."/>
            <person name="Penin A.A."/>
            <person name="Kondrashov A.S."/>
            <person name="Logacheva M.D."/>
        </authorList>
    </citation>
    <scope>NUCLEOTIDE SEQUENCE [LARGE SCALE GENOMIC DNA]</scope>
</reference>
<evidence type="ECO:0000256" key="5">
    <source>
        <dbReference type="ARBA" id="ARBA00022676"/>
    </source>
</evidence>
<evidence type="ECO:0000256" key="2">
    <source>
        <dbReference type="ARBA" id="ARBA00004323"/>
    </source>
</evidence>
<dbReference type="AlphaFoldDB" id="S8DUJ2"/>
<evidence type="ECO:0000313" key="15">
    <source>
        <dbReference type="Proteomes" id="UP000015453"/>
    </source>
</evidence>
<evidence type="ECO:0000256" key="1">
    <source>
        <dbReference type="ARBA" id="ARBA00001936"/>
    </source>
</evidence>
<keyword evidence="5 13" id="KW-0328">Glycosyltransferase</keyword>
<evidence type="ECO:0000256" key="4">
    <source>
        <dbReference type="ARBA" id="ARBA00008661"/>
    </source>
</evidence>
<keyword evidence="8" id="KW-0735">Signal-anchor</keyword>
<keyword evidence="7" id="KW-0812">Transmembrane</keyword>
<evidence type="ECO:0000256" key="6">
    <source>
        <dbReference type="ARBA" id="ARBA00022679"/>
    </source>
</evidence>
<gene>
    <name evidence="14" type="ORF">M569_11207</name>
</gene>
<keyword evidence="9" id="KW-1133">Transmembrane helix</keyword>
<keyword evidence="11" id="KW-0472">Membrane</keyword>
<comment type="pathway">
    <text evidence="3">Protein modification; protein glycosylation.</text>
</comment>
<protein>
    <recommendedName>
        <fullName evidence="13">Hexosyltransferase</fullName>
        <ecNumber evidence="13">2.4.1.-</ecNumber>
    </recommendedName>
</protein>
<dbReference type="EMBL" id="AUSU01005391">
    <property type="protein sequence ID" value="EPS63577.1"/>
    <property type="molecule type" value="Genomic_DNA"/>
</dbReference>
<dbReference type="Proteomes" id="UP000015453">
    <property type="component" value="Unassembled WGS sequence"/>
</dbReference>
<dbReference type="PANTHER" id="PTHR11214:SF286">
    <property type="entry name" value="HYDROXYPROLINE O-GALACTOSYLTRANSFERASE GALT4"/>
    <property type="match status" value="1"/>
</dbReference>
<organism evidence="14 15">
    <name type="scientific">Genlisea aurea</name>
    <dbReference type="NCBI Taxonomy" id="192259"/>
    <lineage>
        <taxon>Eukaryota</taxon>
        <taxon>Viridiplantae</taxon>
        <taxon>Streptophyta</taxon>
        <taxon>Embryophyta</taxon>
        <taxon>Tracheophyta</taxon>
        <taxon>Spermatophyta</taxon>
        <taxon>Magnoliopsida</taxon>
        <taxon>eudicotyledons</taxon>
        <taxon>Gunneridae</taxon>
        <taxon>Pentapetalae</taxon>
        <taxon>asterids</taxon>
        <taxon>lamiids</taxon>
        <taxon>Lamiales</taxon>
        <taxon>Lentibulariaceae</taxon>
        <taxon>Genlisea</taxon>
    </lineage>
</organism>
<evidence type="ECO:0000256" key="7">
    <source>
        <dbReference type="ARBA" id="ARBA00022692"/>
    </source>
</evidence>
<keyword evidence="6" id="KW-0808">Transferase</keyword>
<keyword evidence="12 13" id="KW-0464">Manganese</keyword>
<evidence type="ECO:0000256" key="10">
    <source>
        <dbReference type="ARBA" id="ARBA00023034"/>
    </source>
</evidence>
<proteinExistence type="inferred from homology"/>
<evidence type="ECO:0000256" key="11">
    <source>
        <dbReference type="ARBA" id="ARBA00023136"/>
    </source>
</evidence>
<dbReference type="Gene3D" id="3.90.550.50">
    <property type="match status" value="1"/>
</dbReference>
<evidence type="ECO:0000313" key="14">
    <source>
        <dbReference type="EMBL" id="EPS63577.1"/>
    </source>
</evidence>